<keyword evidence="4 10" id="KW-0812">Transmembrane</keyword>
<feature type="transmembrane region" description="Helical" evidence="10">
    <location>
        <begin position="423"/>
        <end position="445"/>
    </location>
</feature>
<evidence type="ECO:0000313" key="12">
    <source>
        <dbReference type="Proteomes" id="UP000799437"/>
    </source>
</evidence>
<keyword evidence="12" id="KW-1185">Reference proteome</keyword>
<gene>
    <name evidence="11" type="ORF">EJ05DRAFT_455624</name>
</gene>
<name>A0A6A6W432_9PEZI</name>
<dbReference type="PANTHER" id="PTHR13117:SF5">
    <property type="entry name" value="PROTEIN RFT1 HOMOLOG"/>
    <property type="match status" value="1"/>
</dbReference>
<feature type="transmembrane region" description="Helical" evidence="10">
    <location>
        <begin position="42"/>
        <end position="60"/>
    </location>
</feature>
<feature type="transmembrane region" description="Helical" evidence="10">
    <location>
        <begin position="81"/>
        <end position="100"/>
    </location>
</feature>
<keyword evidence="7 10" id="KW-0472">Membrane</keyword>
<comment type="subcellular location">
    <subcellularLocation>
        <location evidence="1 10">Endoplasmic reticulum membrane</location>
        <topology evidence="1 10">Multi-pass membrane protein</topology>
    </subcellularLocation>
</comment>
<dbReference type="Proteomes" id="UP000799437">
    <property type="component" value="Unassembled WGS sequence"/>
</dbReference>
<dbReference type="PANTHER" id="PTHR13117">
    <property type="entry name" value="ENDOPLASMIC RETICULUM MULTISPAN TRANSMEMBRANE PROTEIN-RELATED"/>
    <property type="match status" value="1"/>
</dbReference>
<evidence type="ECO:0000256" key="10">
    <source>
        <dbReference type="RuleBase" id="RU365067"/>
    </source>
</evidence>
<feature type="transmembrane region" description="Helical" evidence="10">
    <location>
        <begin position="457"/>
        <end position="479"/>
    </location>
</feature>
<proteinExistence type="inferred from homology"/>
<keyword evidence="5 10" id="KW-0256">Endoplasmic reticulum</keyword>
<dbReference type="GO" id="GO:0006488">
    <property type="term" value="P:dolichol-linked oligosaccharide biosynthetic process"/>
    <property type="evidence" value="ECO:0007669"/>
    <property type="project" value="InterPro"/>
</dbReference>
<feature type="transmembrane region" description="Helical" evidence="10">
    <location>
        <begin position="178"/>
        <end position="200"/>
    </location>
</feature>
<dbReference type="Pfam" id="PF04506">
    <property type="entry name" value="Rft-1"/>
    <property type="match status" value="1"/>
</dbReference>
<evidence type="ECO:0000256" key="6">
    <source>
        <dbReference type="ARBA" id="ARBA00022989"/>
    </source>
</evidence>
<dbReference type="InterPro" id="IPR007594">
    <property type="entry name" value="RFT1"/>
</dbReference>
<evidence type="ECO:0000256" key="3">
    <source>
        <dbReference type="ARBA" id="ARBA00010288"/>
    </source>
</evidence>
<accession>A0A6A6W432</accession>
<comment type="function">
    <text evidence="9 10">Intramembrane glycolipid transporter that operates in the biosynthetic pathway of dolichol-linked oligosaccharides, the glycan precursors employed in protein asparagine (N)-glycosylation. The sequential addition of sugars to dolichol pyrophosphate produces dolichol-linked oligosaccharides containing fourteen sugars, including two GlcNAcs, nine mannoses and three glucoses. Once assembled, the oligosaccharide is transferred from the lipid to nascent proteins by oligosaccharyltransferases. The assembly of dolichol-linked oligosaccharides begins on the cytosolic side of the endoplasmic reticulum membrane and finishes in its lumen. RFT1 could mediate the translocation of the cytosolically oriented intermediate DolPP-GlcNAc2Man5, produced by ALG11, into the ER lumen where dolichol-linked oligosaccharides assembly continues. However, the intramembrane lipid transporter activity could not be confirmed in vitro.</text>
</comment>
<dbReference type="GO" id="GO:0005789">
    <property type="term" value="C:endoplasmic reticulum membrane"/>
    <property type="evidence" value="ECO:0007669"/>
    <property type="project" value="UniProtKB-SubCell"/>
</dbReference>
<sequence length="532" mass="57557">MTDSVLSVSAQGASFLILLQVGSRLLTFAANQVLLRFLSPELLGVSAQLELFSITVLVFARESIRVALQRQTRGTQSVVNLAYLAILIGWPLAFILLRFYPQSADAAVPYFRESLEIYGLATMVELCSEPGFAVAQQQLLYRVRASAETVATVMRCAMTCGIVIYGGRSGIYLGALPFAVGQMSYAVSLLAAYTIQLYPVQSRHGDYLLPKRLPPGESENAILGILPLPLIRLSFSLYLQSAFRYVLTQGDSILISSMASLQDQGGYALASNYGGLIARMLFQPIEESSRTLFARLCFPNAKKEESSTSDLEKASNILSAILKLYNVMSLVVISVGPTLAPLLLQVIAGDRWSATGASEILAHYCYYIPLMAINGVSEAFVAAVASNAELNAQSLTMGVFFAAYGLSAYLFVVTFAYGAKGLVYANCVNMALRIVFNISFVRAYFSGRNIAFTITSTLPSATSITSTIAVTAILMAPSVDVSTKGLLGTLVRVGVMAVVHLAAIAMGERAYLMRCYRMFRPESKETYVVSKS</sequence>
<evidence type="ECO:0000256" key="7">
    <source>
        <dbReference type="ARBA" id="ARBA00023136"/>
    </source>
</evidence>
<keyword evidence="6 10" id="KW-1133">Transmembrane helix</keyword>
<feature type="transmembrane region" description="Helical" evidence="10">
    <location>
        <begin position="324"/>
        <end position="348"/>
    </location>
</feature>
<evidence type="ECO:0000256" key="2">
    <source>
        <dbReference type="ARBA" id="ARBA00004922"/>
    </source>
</evidence>
<dbReference type="GO" id="GO:0034203">
    <property type="term" value="P:glycolipid translocation"/>
    <property type="evidence" value="ECO:0007669"/>
    <property type="project" value="TreeGrafter"/>
</dbReference>
<dbReference type="RefSeq" id="XP_033598252.1">
    <property type="nucleotide sequence ID" value="XM_033742478.1"/>
</dbReference>
<evidence type="ECO:0000256" key="9">
    <source>
        <dbReference type="ARBA" id="ARBA00045912"/>
    </source>
</evidence>
<feature type="transmembrane region" description="Helical" evidence="10">
    <location>
        <begin position="360"/>
        <end position="385"/>
    </location>
</feature>
<feature type="transmembrane region" description="Helical" evidence="10">
    <location>
        <begin position="12"/>
        <end position="30"/>
    </location>
</feature>
<evidence type="ECO:0000313" key="11">
    <source>
        <dbReference type="EMBL" id="KAF2755801.1"/>
    </source>
</evidence>
<evidence type="ECO:0000256" key="1">
    <source>
        <dbReference type="ARBA" id="ARBA00004477"/>
    </source>
</evidence>
<feature type="transmembrane region" description="Helical" evidence="10">
    <location>
        <begin position="485"/>
        <end position="507"/>
    </location>
</feature>
<dbReference type="AlphaFoldDB" id="A0A6A6W432"/>
<reference evidence="11" key="1">
    <citation type="journal article" date="2020" name="Stud. Mycol.">
        <title>101 Dothideomycetes genomes: a test case for predicting lifestyles and emergence of pathogens.</title>
        <authorList>
            <person name="Haridas S."/>
            <person name="Albert R."/>
            <person name="Binder M."/>
            <person name="Bloem J."/>
            <person name="Labutti K."/>
            <person name="Salamov A."/>
            <person name="Andreopoulos B."/>
            <person name="Baker S."/>
            <person name="Barry K."/>
            <person name="Bills G."/>
            <person name="Bluhm B."/>
            <person name="Cannon C."/>
            <person name="Castanera R."/>
            <person name="Culley D."/>
            <person name="Daum C."/>
            <person name="Ezra D."/>
            <person name="Gonzalez J."/>
            <person name="Henrissat B."/>
            <person name="Kuo A."/>
            <person name="Liang C."/>
            <person name="Lipzen A."/>
            <person name="Lutzoni F."/>
            <person name="Magnuson J."/>
            <person name="Mondo S."/>
            <person name="Nolan M."/>
            <person name="Ohm R."/>
            <person name="Pangilinan J."/>
            <person name="Park H.-J."/>
            <person name="Ramirez L."/>
            <person name="Alfaro M."/>
            <person name="Sun H."/>
            <person name="Tritt A."/>
            <person name="Yoshinaga Y."/>
            <person name="Zwiers L.-H."/>
            <person name="Turgeon B."/>
            <person name="Goodwin S."/>
            <person name="Spatafora J."/>
            <person name="Crous P."/>
            <person name="Grigoriev I."/>
        </authorList>
    </citation>
    <scope>NUCLEOTIDE SEQUENCE</scope>
    <source>
        <strain evidence="11">CBS 121739</strain>
    </source>
</reference>
<dbReference type="OrthoDB" id="9979195at2759"/>
<evidence type="ECO:0000256" key="4">
    <source>
        <dbReference type="ARBA" id="ARBA00022692"/>
    </source>
</evidence>
<protein>
    <recommendedName>
        <fullName evidence="8 10">Man(5)GlcNAc(2)-PP-dolichol translocation protein RFT1</fullName>
    </recommendedName>
</protein>
<dbReference type="GeneID" id="54483532"/>
<dbReference type="EMBL" id="ML996577">
    <property type="protein sequence ID" value="KAF2755801.1"/>
    <property type="molecule type" value="Genomic_DNA"/>
</dbReference>
<evidence type="ECO:0000256" key="5">
    <source>
        <dbReference type="ARBA" id="ARBA00022824"/>
    </source>
</evidence>
<comment type="pathway">
    <text evidence="2">Protein modification; protein glycosylation.</text>
</comment>
<evidence type="ECO:0000256" key="8">
    <source>
        <dbReference type="ARBA" id="ARBA00044793"/>
    </source>
</evidence>
<comment type="similarity">
    <text evidence="3 10">Belongs to the RFT1 family.</text>
</comment>
<feature type="transmembrane region" description="Helical" evidence="10">
    <location>
        <begin position="397"/>
        <end position="417"/>
    </location>
</feature>
<keyword evidence="10" id="KW-0813">Transport</keyword>
<organism evidence="11 12">
    <name type="scientific">Pseudovirgaria hyperparasitica</name>
    <dbReference type="NCBI Taxonomy" id="470096"/>
    <lineage>
        <taxon>Eukaryota</taxon>
        <taxon>Fungi</taxon>
        <taxon>Dikarya</taxon>
        <taxon>Ascomycota</taxon>
        <taxon>Pezizomycotina</taxon>
        <taxon>Dothideomycetes</taxon>
        <taxon>Dothideomycetes incertae sedis</taxon>
        <taxon>Acrospermales</taxon>
        <taxon>Acrospermaceae</taxon>
        <taxon>Pseudovirgaria</taxon>
    </lineage>
</organism>